<name>A0A223EPR9_9BACI</name>
<evidence type="ECO:0000313" key="1">
    <source>
        <dbReference type="EMBL" id="ASS97209.1"/>
    </source>
</evidence>
<dbReference type="EMBL" id="CP017704">
    <property type="protein sequence ID" value="ASS97209.1"/>
    <property type="molecule type" value="Genomic_DNA"/>
</dbReference>
<organism evidence="1 2">
    <name type="scientific">Peribacillus simplex NBRC 15720 = DSM 1321</name>
    <dbReference type="NCBI Taxonomy" id="1349754"/>
    <lineage>
        <taxon>Bacteria</taxon>
        <taxon>Bacillati</taxon>
        <taxon>Bacillota</taxon>
        <taxon>Bacilli</taxon>
        <taxon>Bacillales</taxon>
        <taxon>Bacillaceae</taxon>
        <taxon>Peribacillus</taxon>
    </lineage>
</organism>
<reference evidence="1 2" key="1">
    <citation type="submission" date="2016-10" db="EMBL/GenBank/DDBJ databases">
        <title>The whole genome sequencing and assembly of Bacillus simplex DSM 1321 strain.</title>
        <authorList>
            <person name="Park M.-K."/>
            <person name="Lee Y.-J."/>
            <person name="Yi H."/>
            <person name="Bahn Y.-S."/>
            <person name="Kim J.F."/>
            <person name="Lee D.-W."/>
        </authorList>
    </citation>
    <scope>NUCLEOTIDE SEQUENCE [LARGE SCALE GENOMIC DNA]</scope>
    <source>
        <strain evidence="1 2">DSM 1321</strain>
    </source>
</reference>
<dbReference type="PROSITE" id="PS51365">
    <property type="entry name" value="RENAL_DIPEPTIDASE_2"/>
    <property type="match status" value="1"/>
</dbReference>
<proteinExistence type="predicted"/>
<dbReference type="PANTHER" id="PTHR10443:SF12">
    <property type="entry name" value="DIPEPTIDASE"/>
    <property type="match status" value="1"/>
</dbReference>
<accession>A0A223EPR9</accession>
<dbReference type="GeneID" id="56471542"/>
<dbReference type="Proteomes" id="UP000214618">
    <property type="component" value="Chromosome"/>
</dbReference>
<evidence type="ECO:0000313" key="2">
    <source>
        <dbReference type="Proteomes" id="UP000214618"/>
    </source>
</evidence>
<dbReference type="InterPro" id="IPR032466">
    <property type="entry name" value="Metal_Hydrolase"/>
</dbReference>
<dbReference type="RefSeq" id="WP_063235515.1">
    <property type="nucleotide sequence ID" value="NZ_BCVO01000026.1"/>
</dbReference>
<dbReference type="OrthoDB" id="9804920at2"/>
<dbReference type="Pfam" id="PF01244">
    <property type="entry name" value="Peptidase_M19"/>
    <property type="match status" value="1"/>
</dbReference>
<sequence>MNEKPYDGYTSFNYLKASKDYKQYELSTEIHRVSEYSLHLTDEENNLLSEVLTEYPIVSLRDHGFVVPRKSKDILPYCSSLHTAFHYEGISKSGIDVMFENFMDGISTITSKNGLKWDDIIYLLGMRYADIYHQKTVYIASTYSDLTKAKGQKQTAILPSLEAASILENELDRVDILYGLGIRCMGITYNESNTLGTGLTEKRDGGLTNFGHRVIERMNTIGMIIDISHCGDQTSLDVIEASQHPVFMTHAGARAKWNTPRMKPDHVLKACAEKGGIIGICAAPNTTLTKNSPTHSINTVMEHFEYIKNLVGINHVGFGPDTFFGDHVALQHAFDDMLGISASHSGEIFEESSYVKGLENPAEAMKNMIGWMIKNHYSIEEIVKVSGGNAMKVIKEILIR</sequence>
<dbReference type="PANTHER" id="PTHR10443">
    <property type="entry name" value="MICROSOMAL DIPEPTIDASE"/>
    <property type="match status" value="1"/>
</dbReference>
<dbReference type="GO" id="GO:0070573">
    <property type="term" value="F:metallodipeptidase activity"/>
    <property type="evidence" value="ECO:0007669"/>
    <property type="project" value="InterPro"/>
</dbReference>
<dbReference type="InterPro" id="IPR008257">
    <property type="entry name" value="Pept_M19"/>
</dbReference>
<dbReference type="SUPFAM" id="SSF51556">
    <property type="entry name" value="Metallo-dependent hydrolases"/>
    <property type="match status" value="1"/>
</dbReference>
<protein>
    <submittedName>
        <fullName evidence="1">Diguanylate cyclase</fullName>
    </submittedName>
</protein>
<gene>
    <name evidence="1" type="ORF">BS1321_02235</name>
</gene>
<dbReference type="GO" id="GO:0006508">
    <property type="term" value="P:proteolysis"/>
    <property type="evidence" value="ECO:0007669"/>
    <property type="project" value="InterPro"/>
</dbReference>
<dbReference type="AlphaFoldDB" id="A0A223EPR9"/>
<dbReference type="Gene3D" id="3.20.20.140">
    <property type="entry name" value="Metal-dependent hydrolases"/>
    <property type="match status" value="1"/>
</dbReference>